<dbReference type="Proteomes" id="UP000332515">
    <property type="component" value="Unassembled WGS sequence"/>
</dbReference>
<keyword evidence="2" id="KW-1185">Reference proteome</keyword>
<protein>
    <submittedName>
        <fullName evidence="1">Uncharacterized protein</fullName>
    </submittedName>
</protein>
<dbReference type="Pfam" id="PF19991">
    <property type="entry name" value="HMA_2"/>
    <property type="match status" value="1"/>
</dbReference>
<sequence length="229" mass="24296">MTNLLSDEPVFGAAAAAASGGPSQTSEAIASAEAAAAPKAVRKPKLKIAHKVPGRIRLKVPQGKAHPELLGVYQDIFSKVPGITSVKAKPDSGSVIIHYDIRQEQQIGAQFDRLCAPDPVPPPRPKPARPGDEIKDIADKIEAEAEFLAERSEFARATVDFFKSVDQELKASTGNAVDLKVLLVGGLAVYTFLEIGAGAATPMWVTLALFSLNHLAELQTQPAMARAAR</sequence>
<name>A0A6A7YBS9_9HYPH</name>
<accession>A0A6A7YBS9</accession>
<evidence type="ECO:0000313" key="1">
    <source>
        <dbReference type="EMBL" id="MQT15428.1"/>
    </source>
</evidence>
<gene>
    <name evidence="1" type="ORF">F0357_22790</name>
</gene>
<organism evidence="1 2">
    <name type="scientific">Segnochrobactrum spirostomi</name>
    <dbReference type="NCBI Taxonomy" id="2608987"/>
    <lineage>
        <taxon>Bacteria</taxon>
        <taxon>Pseudomonadati</taxon>
        <taxon>Pseudomonadota</taxon>
        <taxon>Alphaproteobacteria</taxon>
        <taxon>Hyphomicrobiales</taxon>
        <taxon>Segnochrobactraceae</taxon>
        <taxon>Segnochrobactrum</taxon>
    </lineage>
</organism>
<comment type="caution">
    <text evidence="1">The sequence shown here is derived from an EMBL/GenBank/DDBJ whole genome shotgun (WGS) entry which is preliminary data.</text>
</comment>
<proteinExistence type="predicted"/>
<evidence type="ECO:0000313" key="2">
    <source>
        <dbReference type="Proteomes" id="UP000332515"/>
    </source>
</evidence>
<dbReference type="EMBL" id="VWNA01000003">
    <property type="protein sequence ID" value="MQT15428.1"/>
    <property type="molecule type" value="Genomic_DNA"/>
</dbReference>
<reference evidence="1 2" key="1">
    <citation type="submission" date="2019-09" db="EMBL/GenBank/DDBJ databases">
        <title>Segnochrobactrum spirostomi gen. nov., sp. nov., isolated from the ciliate Spirostomum cf. yagiui and description of a novel family, Segnochrobactraceae fam. nov. within the order Rhizobiales of the class Alphaproteobacteria.</title>
        <authorList>
            <person name="Akter S."/>
            <person name="Shazib S.U.A."/>
            <person name="Shin M.K."/>
        </authorList>
    </citation>
    <scope>NUCLEOTIDE SEQUENCE [LARGE SCALE GENOMIC DNA]</scope>
    <source>
        <strain evidence="1 2">Sp-1</strain>
    </source>
</reference>
<dbReference type="AlphaFoldDB" id="A0A6A7YBS9"/>
<dbReference type="RefSeq" id="WP_153490669.1">
    <property type="nucleotide sequence ID" value="NZ_VWNA01000003.1"/>
</dbReference>